<feature type="domain" description="DDH" evidence="6">
    <location>
        <begin position="80"/>
        <end position="229"/>
    </location>
</feature>
<evidence type="ECO:0000259" key="7">
    <source>
        <dbReference type="Pfam" id="PF02272"/>
    </source>
</evidence>
<dbReference type="Pfam" id="PF02272">
    <property type="entry name" value="DHHA1"/>
    <property type="match status" value="1"/>
</dbReference>
<dbReference type="InterPro" id="IPR001667">
    <property type="entry name" value="DDH_dom"/>
</dbReference>
<dbReference type="GO" id="GO:0006310">
    <property type="term" value="P:DNA recombination"/>
    <property type="evidence" value="ECO:0007669"/>
    <property type="project" value="InterPro"/>
</dbReference>
<dbReference type="Proteomes" id="UP000005631">
    <property type="component" value="Chromosome"/>
</dbReference>
<name>G8R047_OWEHD</name>
<dbReference type="AlphaFoldDB" id="G8R047"/>
<evidence type="ECO:0000259" key="6">
    <source>
        <dbReference type="Pfam" id="PF01368"/>
    </source>
</evidence>
<evidence type="ECO:0000259" key="8">
    <source>
        <dbReference type="Pfam" id="PF17768"/>
    </source>
</evidence>
<dbReference type="InterPro" id="IPR038763">
    <property type="entry name" value="DHH_sf"/>
</dbReference>
<dbReference type="PANTHER" id="PTHR30255:SF2">
    <property type="entry name" value="SINGLE-STRANDED-DNA-SPECIFIC EXONUCLEASE RECJ"/>
    <property type="match status" value="1"/>
</dbReference>
<keyword evidence="5 9" id="KW-0269">Exonuclease</keyword>
<feature type="domain" description="DHHA1" evidence="7">
    <location>
        <begin position="353"/>
        <end position="442"/>
    </location>
</feature>
<dbReference type="RefSeq" id="WP_014203062.1">
    <property type="nucleotide sequence ID" value="NC_016599.1"/>
</dbReference>
<dbReference type="InterPro" id="IPR003156">
    <property type="entry name" value="DHHA1_dom"/>
</dbReference>
<keyword evidence="4" id="KW-0378">Hydrolase</keyword>
<dbReference type="PATRIC" id="fig|926562.3.peg.2768"/>
<dbReference type="STRING" id="926562.Oweho_2751"/>
<dbReference type="SUPFAM" id="SSF64182">
    <property type="entry name" value="DHH phosphoesterases"/>
    <property type="match status" value="1"/>
</dbReference>
<evidence type="ECO:0000256" key="2">
    <source>
        <dbReference type="ARBA" id="ARBA00019841"/>
    </source>
</evidence>
<evidence type="ECO:0000256" key="4">
    <source>
        <dbReference type="ARBA" id="ARBA00022801"/>
    </source>
</evidence>
<reference evidence="9 10" key="1">
    <citation type="journal article" date="2012" name="Stand. Genomic Sci.">
        <title>Genome sequence of the orange-pigmented seawater bacterium Owenweeksia hongkongensis type strain (UST20020801(T)).</title>
        <authorList>
            <person name="Riedel T."/>
            <person name="Held B."/>
            <person name="Nolan M."/>
            <person name="Lucas S."/>
            <person name="Lapidus A."/>
            <person name="Tice H."/>
            <person name="Del Rio T.G."/>
            <person name="Cheng J.F."/>
            <person name="Han C."/>
            <person name="Tapia R."/>
            <person name="Goodwin L.A."/>
            <person name="Pitluck S."/>
            <person name="Liolios K."/>
            <person name="Mavromatis K."/>
            <person name="Pagani I."/>
            <person name="Ivanova N."/>
            <person name="Mikhailova N."/>
            <person name="Pati A."/>
            <person name="Chen A."/>
            <person name="Palaniappan K."/>
            <person name="Rohde M."/>
            <person name="Tindall B.J."/>
            <person name="Detter J.C."/>
            <person name="Goker M."/>
            <person name="Woyke T."/>
            <person name="Bristow J."/>
            <person name="Eisen J.A."/>
            <person name="Markowitz V."/>
            <person name="Hugenholtz P."/>
            <person name="Klenk H.P."/>
            <person name="Kyrpides N.C."/>
        </authorList>
    </citation>
    <scope>NUCLEOTIDE SEQUENCE</scope>
    <source>
        <strain evidence="10">DSM 17368 / JCM 12287 / NRRL B-23963</strain>
    </source>
</reference>
<dbReference type="PANTHER" id="PTHR30255">
    <property type="entry name" value="SINGLE-STRANDED-DNA-SPECIFIC EXONUCLEASE RECJ"/>
    <property type="match status" value="1"/>
</dbReference>
<evidence type="ECO:0000256" key="5">
    <source>
        <dbReference type="ARBA" id="ARBA00022839"/>
    </source>
</evidence>
<evidence type="ECO:0000256" key="3">
    <source>
        <dbReference type="ARBA" id="ARBA00022722"/>
    </source>
</evidence>
<proteinExistence type="inferred from homology"/>
<gene>
    <name evidence="9" type="ordered locus">Oweho_2751</name>
</gene>
<dbReference type="HOGENOM" id="CLU_009736_5_2_10"/>
<dbReference type="OrthoDB" id="9809852at2"/>
<dbReference type="KEGG" id="oho:Oweho_2751"/>
<dbReference type="GO" id="GO:0006281">
    <property type="term" value="P:DNA repair"/>
    <property type="evidence" value="ECO:0007669"/>
    <property type="project" value="InterPro"/>
</dbReference>
<comment type="similarity">
    <text evidence="1">Belongs to the RecJ family.</text>
</comment>
<dbReference type="GO" id="GO:0003676">
    <property type="term" value="F:nucleic acid binding"/>
    <property type="evidence" value="ECO:0007669"/>
    <property type="project" value="InterPro"/>
</dbReference>
<dbReference type="eggNOG" id="COG0608">
    <property type="taxonomic scope" value="Bacteria"/>
</dbReference>
<dbReference type="InterPro" id="IPR004610">
    <property type="entry name" value="RecJ"/>
</dbReference>
<dbReference type="InterPro" id="IPR041122">
    <property type="entry name" value="RecJ_OB"/>
</dbReference>
<dbReference type="GO" id="GO:0008409">
    <property type="term" value="F:5'-3' exonuclease activity"/>
    <property type="evidence" value="ECO:0007669"/>
    <property type="project" value="InterPro"/>
</dbReference>
<dbReference type="InterPro" id="IPR051673">
    <property type="entry name" value="SSDNA_exonuclease_RecJ"/>
</dbReference>
<evidence type="ECO:0000256" key="1">
    <source>
        <dbReference type="ARBA" id="ARBA00005915"/>
    </source>
</evidence>
<accession>G8R047</accession>
<dbReference type="NCBIfam" id="TIGR00644">
    <property type="entry name" value="recJ"/>
    <property type="match status" value="1"/>
</dbReference>
<evidence type="ECO:0000313" key="10">
    <source>
        <dbReference type="Proteomes" id="UP000005631"/>
    </source>
</evidence>
<dbReference type="EMBL" id="CP003156">
    <property type="protein sequence ID" value="AEV33713.1"/>
    <property type="molecule type" value="Genomic_DNA"/>
</dbReference>
<feature type="domain" description="RecJ OB" evidence="8">
    <location>
        <begin position="456"/>
        <end position="565"/>
    </location>
</feature>
<keyword evidence="10" id="KW-1185">Reference proteome</keyword>
<dbReference type="Pfam" id="PF17768">
    <property type="entry name" value="RecJ_OB"/>
    <property type="match status" value="1"/>
</dbReference>
<dbReference type="Gene3D" id="3.10.310.30">
    <property type="match status" value="1"/>
</dbReference>
<keyword evidence="3" id="KW-0540">Nuclease</keyword>
<evidence type="ECO:0000313" key="9">
    <source>
        <dbReference type="EMBL" id="AEV33713.1"/>
    </source>
</evidence>
<organism evidence="9 10">
    <name type="scientific">Owenweeksia hongkongensis (strain DSM 17368 / CIP 108786 / JCM 12287 / NRRL B-23963 / UST20020801)</name>
    <dbReference type="NCBI Taxonomy" id="926562"/>
    <lineage>
        <taxon>Bacteria</taxon>
        <taxon>Pseudomonadati</taxon>
        <taxon>Bacteroidota</taxon>
        <taxon>Flavobacteriia</taxon>
        <taxon>Flavobacteriales</taxon>
        <taxon>Owenweeksiaceae</taxon>
        <taxon>Owenweeksia</taxon>
    </lineage>
</organism>
<protein>
    <recommendedName>
        <fullName evidence="2">Single-stranded-DNA-specific exonuclease RecJ</fullName>
    </recommendedName>
</protein>
<dbReference type="Gene3D" id="3.90.1640.30">
    <property type="match status" value="1"/>
</dbReference>
<dbReference type="Pfam" id="PF01368">
    <property type="entry name" value="DHH"/>
    <property type="match status" value="1"/>
</dbReference>
<sequence length="572" mass="63489">MNYRWTNAPKASAKTTQNLQQQLGINPTLCGLLAQRDIHDFDAAKVFFRPNLSSLHDPFLMKDMDKAVERIEKAIKNEERILIYGDYDVDGTTAVSLVHSFLKNHYPHLDTYIPDRYKEGYGVSTAGIDYAADNDISLIIALDCGIKAIDKVEYASSKGIDFIIGDHHLPGDKIPEAVAVLDPKREDCNYPFDELSGCGVGFKLVQALCKKWELPDSEWTCLLDLLAISIGADIVPINGENRVLAFYGLKLINEQPRPGIALLKDLAGKKDITMTITDVVFLLGPRINAAGRISHGHLAVELLTGEDPAVIEELSKTINDHNNERKELDGSITQSALKMIQDLDETDRYSTVVFEKDWHKGVIGIVASRLIENYYRPTVVFTESKGVLAGSARSVKGFDVYNALDSCSDILEQFGGHMYAAGMTLPVDKFQEFKDKFEEVVKSTIKPEQRTPEIEIDATVTFPELTDKFYNVLKQFAPFGPANMQPTFRTDNLSDTGFSKPVGGDGTHLRVVLKDPSSGISFTGIGFGMADKLPLLQSGKPISIAYHIEENHFNGKVTLQIRLKDIKLTEEL</sequence>